<proteinExistence type="predicted"/>
<accession>A0A0A8Z693</accession>
<dbReference type="EMBL" id="GBRH01265620">
    <property type="protein sequence ID" value="JAD32275.1"/>
    <property type="molecule type" value="Transcribed_RNA"/>
</dbReference>
<dbReference type="AlphaFoldDB" id="A0A0A8Z693"/>
<sequence>MAAPFNLITSFLALVSFFSVLDEKTIFATS</sequence>
<protein>
    <submittedName>
        <fullName evidence="1">Uncharacterized protein</fullName>
    </submittedName>
</protein>
<reference evidence="1" key="2">
    <citation type="journal article" date="2015" name="Data Brief">
        <title>Shoot transcriptome of the giant reed, Arundo donax.</title>
        <authorList>
            <person name="Barrero R.A."/>
            <person name="Guerrero F.D."/>
            <person name="Moolhuijzen P."/>
            <person name="Goolsby J.A."/>
            <person name="Tidwell J."/>
            <person name="Bellgard S.E."/>
            <person name="Bellgard M.I."/>
        </authorList>
    </citation>
    <scope>NUCLEOTIDE SEQUENCE</scope>
    <source>
        <tissue evidence="1">Shoot tissue taken approximately 20 cm above the soil surface</tissue>
    </source>
</reference>
<name>A0A0A8Z693_ARUDO</name>
<organism evidence="1">
    <name type="scientific">Arundo donax</name>
    <name type="common">Giant reed</name>
    <name type="synonym">Donax arundinaceus</name>
    <dbReference type="NCBI Taxonomy" id="35708"/>
    <lineage>
        <taxon>Eukaryota</taxon>
        <taxon>Viridiplantae</taxon>
        <taxon>Streptophyta</taxon>
        <taxon>Embryophyta</taxon>
        <taxon>Tracheophyta</taxon>
        <taxon>Spermatophyta</taxon>
        <taxon>Magnoliopsida</taxon>
        <taxon>Liliopsida</taxon>
        <taxon>Poales</taxon>
        <taxon>Poaceae</taxon>
        <taxon>PACMAD clade</taxon>
        <taxon>Arundinoideae</taxon>
        <taxon>Arundineae</taxon>
        <taxon>Arundo</taxon>
    </lineage>
</organism>
<evidence type="ECO:0000313" key="1">
    <source>
        <dbReference type="EMBL" id="JAD32275.1"/>
    </source>
</evidence>
<reference evidence="1" key="1">
    <citation type="submission" date="2014-09" db="EMBL/GenBank/DDBJ databases">
        <authorList>
            <person name="Magalhaes I.L.F."/>
            <person name="Oliveira U."/>
            <person name="Santos F.R."/>
            <person name="Vidigal T.H.D.A."/>
            <person name="Brescovit A.D."/>
            <person name="Santos A.J."/>
        </authorList>
    </citation>
    <scope>NUCLEOTIDE SEQUENCE</scope>
    <source>
        <tissue evidence="1">Shoot tissue taken approximately 20 cm above the soil surface</tissue>
    </source>
</reference>